<evidence type="ECO:0000313" key="2">
    <source>
        <dbReference type="EMBL" id="CAA9402451.1"/>
    </source>
</evidence>
<reference evidence="2" key="1">
    <citation type="submission" date="2020-02" db="EMBL/GenBank/DDBJ databases">
        <authorList>
            <person name="Meier V. D."/>
        </authorList>
    </citation>
    <scope>NUCLEOTIDE SEQUENCE</scope>
    <source>
        <strain evidence="2">AVDCRST_MAG35</strain>
    </source>
</reference>
<feature type="non-terminal residue" evidence="2">
    <location>
        <position position="1"/>
    </location>
</feature>
<protein>
    <submittedName>
        <fullName evidence="2">Uncharacterized protein</fullName>
    </submittedName>
</protein>
<sequence length="31" mass="3381">SALRAAAVEAGEPVLRPSERRTSSSARRRSR</sequence>
<organism evidence="2">
    <name type="scientific">uncultured Quadrisphaera sp</name>
    <dbReference type="NCBI Taxonomy" id="904978"/>
    <lineage>
        <taxon>Bacteria</taxon>
        <taxon>Bacillati</taxon>
        <taxon>Actinomycetota</taxon>
        <taxon>Actinomycetes</taxon>
        <taxon>Kineosporiales</taxon>
        <taxon>Kineosporiaceae</taxon>
        <taxon>Quadrisphaera</taxon>
        <taxon>environmental samples</taxon>
    </lineage>
</organism>
<gene>
    <name evidence="2" type="ORF">AVDCRST_MAG35-985</name>
</gene>
<name>A0A6J4P6T0_9ACTN</name>
<accession>A0A6J4P6T0</accession>
<feature type="region of interest" description="Disordered" evidence="1">
    <location>
        <begin position="1"/>
        <end position="31"/>
    </location>
</feature>
<dbReference type="AlphaFoldDB" id="A0A6J4P6T0"/>
<evidence type="ECO:0000256" key="1">
    <source>
        <dbReference type="SAM" id="MobiDB-lite"/>
    </source>
</evidence>
<dbReference type="EMBL" id="CADCUY010000201">
    <property type="protein sequence ID" value="CAA9402451.1"/>
    <property type="molecule type" value="Genomic_DNA"/>
</dbReference>
<proteinExistence type="predicted"/>